<dbReference type="Pfam" id="PF05016">
    <property type="entry name" value="ParE_toxin"/>
    <property type="match status" value="1"/>
</dbReference>
<name>A0A1E5QI69_9CYAN</name>
<gene>
    <name evidence="2" type="ORF">BH720_14195</name>
</gene>
<dbReference type="RefSeq" id="WP_069967877.1">
    <property type="nucleotide sequence ID" value="NZ_CM124774.1"/>
</dbReference>
<dbReference type="InterPro" id="IPR007712">
    <property type="entry name" value="RelE/ParE_toxin"/>
</dbReference>
<dbReference type="SUPFAM" id="SSF143011">
    <property type="entry name" value="RelE-like"/>
    <property type="match status" value="1"/>
</dbReference>
<organism evidence="2">
    <name type="scientific">Desertifilum tharense IPPAS B-1220</name>
    <dbReference type="NCBI Taxonomy" id="1781255"/>
    <lineage>
        <taxon>Bacteria</taxon>
        <taxon>Bacillati</taxon>
        <taxon>Cyanobacteriota</taxon>
        <taxon>Cyanophyceae</taxon>
        <taxon>Desertifilales</taxon>
        <taxon>Desertifilaceae</taxon>
        <taxon>Desertifilum</taxon>
    </lineage>
</organism>
<evidence type="ECO:0000256" key="1">
    <source>
        <dbReference type="ARBA" id="ARBA00022649"/>
    </source>
</evidence>
<evidence type="ECO:0000313" key="2">
    <source>
        <dbReference type="EMBL" id="OEJ74379.1"/>
    </source>
</evidence>
<dbReference type="InterPro" id="IPR035093">
    <property type="entry name" value="RelE/ParE_toxin_dom_sf"/>
</dbReference>
<protein>
    <submittedName>
        <fullName evidence="2">Plasmid stabilization system protein</fullName>
    </submittedName>
</protein>
<dbReference type="EMBL" id="MJGC01000066">
    <property type="protein sequence ID" value="OEJ74379.1"/>
    <property type="molecule type" value="Genomic_DNA"/>
</dbReference>
<reference evidence="2" key="1">
    <citation type="submission" date="2016-09" db="EMBL/GenBank/DDBJ databases">
        <title>Draft genome of thermotolerant cyanobacterium Desertifilum sp. strain IPPAS B-1220.</title>
        <authorList>
            <person name="Sinetova M.A."/>
            <person name="Bolakhan K."/>
            <person name="Zayadan B.K."/>
            <person name="Mironov K.S."/>
            <person name="Ustinova V."/>
            <person name="Kupriyanova E.V."/>
            <person name="Sidorov R.A."/>
            <person name="Skrypnik A.N."/>
            <person name="Gogoleva N.E."/>
            <person name="Gogolev Y.V."/>
            <person name="Los D.A."/>
        </authorList>
    </citation>
    <scope>NUCLEOTIDE SEQUENCE [LARGE SCALE GENOMIC DNA]</scope>
    <source>
        <strain evidence="2">IPPAS B-1220</strain>
    </source>
</reference>
<keyword evidence="1" id="KW-1277">Toxin-antitoxin system</keyword>
<comment type="caution">
    <text evidence="2">The sequence shown here is derived from an EMBL/GenBank/DDBJ whole genome shotgun (WGS) entry which is preliminary data.</text>
</comment>
<dbReference type="OrthoDB" id="461964at2"/>
<dbReference type="AlphaFoldDB" id="A0A1E5QI69"/>
<proteinExistence type="predicted"/>
<dbReference type="STRING" id="1781255.BH720_14195"/>
<accession>A0A1E5QI69</accession>
<sequence length="106" mass="12465">MTYQVLIQPPAFEDIETAYRWMCDYLSADLANQWYYDLQDAIASLQQFPYRCSIAPEAAIVGREIRQLWVGKRRTYRILFVVEGETVAILHLRHYRQAPLSNDPPE</sequence>
<dbReference type="Gene3D" id="3.30.2310.20">
    <property type="entry name" value="RelE-like"/>
    <property type="match status" value="1"/>
</dbReference>